<comment type="caution">
    <text evidence="2">The sequence shown here is derived from an EMBL/GenBank/DDBJ whole genome shotgun (WGS) entry which is preliminary data.</text>
</comment>
<keyword evidence="1" id="KW-1133">Transmembrane helix</keyword>
<feature type="transmembrane region" description="Helical" evidence="1">
    <location>
        <begin position="129"/>
        <end position="146"/>
    </location>
</feature>
<gene>
    <name evidence="2" type="ORF">B0T23DRAFT_107564</name>
</gene>
<dbReference type="Proteomes" id="UP001285908">
    <property type="component" value="Unassembled WGS sequence"/>
</dbReference>
<evidence type="ECO:0000256" key="1">
    <source>
        <dbReference type="SAM" id="Phobius"/>
    </source>
</evidence>
<dbReference type="EMBL" id="JAULSX010000003">
    <property type="protein sequence ID" value="KAK3494392.1"/>
    <property type="molecule type" value="Genomic_DNA"/>
</dbReference>
<protein>
    <submittedName>
        <fullName evidence="2">Uncharacterized protein</fullName>
    </submittedName>
</protein>
<dbReference type="GeneID" id="87869427"/>
<reference evidence="2 3" key="1">
    <citation type="journal article" date="2023" name="Mol. Phylogenet. Evol.">
        <title>Genome-scale phylogeny and comparative genomics of the fungal order Sordariales.</title>
        <authorList>
            <person name="Hensen N."/>
            <person name="Bonometti L."/>
            <person name="Westerberg I."/>
            <person name="Brannstrom I.O."/>
            <person name="Guillou S."/>
            <person name="Cros-Aarteil S."/>
            <person name="Calhoun S."/>
            <person name="Haridas S."/>
            <person name="Kuo A."/>
            <person name="Mondo S."/>
            <person name="Pangilinan J."/>
            <person name="Riley R."/>
            <person name="LaButti K."/>
            <person name="Andreopoulos B."/>
            <person name="Lipzen A."/>
            <person name="Chen C."/>
            <person name="Yan M."/>
            <person name="Daum C."/>
            <person name="Ng V."/>
            <person name="Clum A."/>
            <person name="Steindorff A."/>
            <person name="Ohm R.A."/>
            <person name="Martin F."/>
            <person name="Silar P."/>
            <person name="Natvig D.O."/>
            <person name="Lalanne C."/>
            <person name="Gautier V."/>
            <person name="Ament-Velasquez S.L."/>
            <person name="Kruys A."/>
            <person name="Hutchinson M.I."/>
            <person name="Powell A.J."/>
            <person name="Barry K."/>
            <person name="Miller A.N."/>
            <person name="Grigoriev I.V."/>
            <person name="Debuchy R."/>
            <person name="Gladieux P."/>
            <person name="Hiltunen Thoren M."/>
            <person name="Johannesson H."/>
        </authorList>
    </citation>
    <scope>NUCLEOTIDE SEQUENCE [LARGE SCALE GENOMIC DNA]</scope>
    <source>
        <strain evidence="2 3">FGSC 10403</strain>
    </source>
</reference>
<keyword evidence="1" id="KW-0812">Transmembrane</keyword>
<feature type="transmembrane region" description="Helical" evidence="1">
    <location>
        <begin position="152"/>
        <end position="170"/>
    </location>
</feature>
<evidence type="ECO:0000313" key="3">
    <source>
        <dbReference type="Proteomes" id="UP001285908"/>
    </source>
</evidence>
<evidence type="ECO:0000313" key="2">
    <source>
        <dbReference type="EMBL" id="KAK3494392.1"/>
    </source>
</evidence>
<dbReference type="RefSeq" id="XP_062693821.1">
    <property type="nucleotide sequence ID" value="XM_062831805.1"/>
</dbReference>
<accession>A0AAJ0I9D3</accession>
<keyword evidence="1" id="KW-0472">Membrane</keyword>
<dbReference type="AlphaFoldDB" id="A0AAJ0I9D3"/>
<name>A0AAJ0I9D3_9PEZI</name>
<proteinExistence type="predicted"/>
<organism evidence="2 3">
    <name type="scientific">Neurospora hispaniola</name>
    <dbReference type="NCBI Taxonomy" id="588809"/>
    <lineage>
        <taxon>Eukaryota</taxon>
        <taxon>Fungi</taxon>
        <taxon>Dikarya</taxon>
        <taxon>Ascomycota</taxon>
        <taxon>Pezizomycotina</taxon>
        <taxon>Sordariomycetes</taxon>
        <taxon>Sordariomycetidae</taxon>
        <taxon>Sordariales</taxon>
        <taxon>Sordariaceae</taxon>
        <taxon>Neurospora</taxon>
    </lineage>
</organism>
<keyword evidence="3" id="KW-1185">Reference proteome</keyword>
<sequence>MYIRYLAAAPMASLRRFCLVIPLHQQSAWQSATNDRLPVFDRIRIQRFHYTTMFALPFNKGTNHCYTTCLTCKYNFKRSVTQSMPQFTLSFICLQDVQQAMDTQLSSLAKRERGWMLDRCIALESQGRVQTYMVFMFFVLIFVSMFTSRWTYSTLLLYLSVIIVASFLGWRHKNLLTGIWFSIFGARLHGSA</sequence>